<reference evidence="2 4" key="1">
    <citation type="journal article" date="2015" name="Int. J. Syst. Evol. Microbiol.">
        <title>Complete genome sequence of Salinicoccus halodurans H3B36, isolated from the Qaidam Basin in China.</title>
        <authorList>
            <person name="Jiang K."/>
            <person name="Xue Y."/>
            <person name="Ma Y."/>
        </authorList>
    </citation>
    <scope>NUCLEOTIDE SEQUENCE [LARGE SCALE GENOMIC DNA]</scope>
    <source>
        <strain evidence="2 4">H3B36</strain>
    </source>
</reference>
<keyword evidence="1" id="KW-0812">Transmembrane</keyword>
<feature type="transmembrane region" description="Helical" evidence="1">
    <location>
        <begin position="109"/>
        <end position="126"/>
    </location>
</feature>
<keyword evidence="1" id="KW-0472">Membrane</keyword>
<dbReference type="RefSeq" id="WP_046789003.1">
    <property type="nucleotide sequence ID" value="NZ_CP011366.1"/>
</dbReference>
<sequence>MLIDTPVKEDEVKTHKKTSTAETQVFVYINHFAADRENLIIHFNVKKEIRVQKVNDYIIVYLLIGIAFVLLEVYFVKNKRMNKWILPSIILIASIALSIPFSVTFDASLILFQVVVLMGLYIEDLINHNQNRESDKMKLKIYNSRNFIVP</sequence>
<proteinExistence type="predicted"/>
<dbReference type="AlphaFoldDB" id="A0A0F7HJ94"/>
<evidence type="ECO:0000313" key="4">
    <source>
        <dbReference type="Proteomes" id="UP000034029"/>
    </source>
</evidence>
<dbReference type="OrthoDB" id="9808614at2"/>
<reference evidence="3 5" key="3">
    <citation type="submission" date="2016-10" db="EMBL/GenBank/DDBJ databases">
        <authorList>
            <person name="Varghese N."/>
            <person name="Submissions S."/>
        </authorList>
    </citation>
    <scope>NUCLEOTIDE SEQUENCE [LARGE SCALE GENOMIC DNA]</scope>
    <source>
        <strain evidence="3 5">CGMCC 1.6501</strain>
    </source>
</reference>
<keyword evidence="1" id="KW-1133">Transmembrane helix</keyword>
<evidence type="ECO:0000313" key="3">
    <source>
        <dbReference type="EMBL" id="SFK74435.1"/>
    </source>
</evidence>
<feature type="transmembrane region" description="Helical" evidence="1">
    <location>
        <begin position="58"/>
        <end position="77"/>
    </location>
</feature>
<reference evidence="4" key="2">
    <citation type="submission" date="2015-04" db="EMBL/GenBank/DDBJ databases">
        <title>Complete genome sequence of Salinicoccus halodurans strain H3B36, isolated from the Qaidam basin of China.</title>
        <authorList>
            <person name="Ma Y."/>
            <person name="Jiang K."/>
            <person name="Xue Y."/>
        </authorList>
    </citation>
    <scope>NUCLEOTIDE SEQUENCE [LARGE SCALE GENOMIC DNA]</scope>
    <source>
        <strain evidence="4">H3B36</strain>
    </source>
</reference>
<feature type="transmembrane region" description="Helical" evidence="1">
    <location>
        <begin position="84"/>
        <end position="103"/>
    </location>
</feature>
<evidence type="ECO:0000313" key="2">
    <source>
        <dbReference type="EMBL" id="AKG72807.1"/>
    </source>
</evidence>
<gene>
    <name evidence="2" type="ORF">AAT16_00365</name>
    <name evidence="3" type="ORF">SAMN05216235_1437</name>
</gene>
<dbReference type="EMBL" id="FOTB01000003">
    <property type="protein sequence ID" value="SFK74435.1"/>
    <property type="molecule type" value="Genomic_DNA"/>
</dbReference>
<accession>A0A0F7HJ94</accession>
<evidence type="ECO:0000256" key="1">
    <source>
        <dbReference type="SAM" id="Phobius"/>
    </source>
</evidence>
<dbReference type="EMBL" id="CP011366">
    <property type="protein sequence ID" value="AKG72807.1"/>
    <property type="molecule type" value="Genomic_DNA"/>
</dbReference>
<protein>
    <submittedName>
        <fullName evidence="3">Uncharacterized protein</fullName>
    </submittedName>
</protein>
<keyword evidence="4" id="KW-1185">Reference proteome</keyword>
<organism evidence="3 5">
    <name type="scientific">Salinicoccus halodurans</name>
    <dbReference type="NCBI Taxonomy" id="407035"/>
    <lineage>
        <taxon>Bacteria</taxon>
        <taxon>Bacillati</taxon>
        <taxon>Bacillota</taxon>
        <taxon>Bacilli</taxon>
        <taxon>Bacillales</taxon>
        <taxon>Staphylococcaceae</taxon>
        <taxon>Salinicoccus</taxon>
    </lineage>
</organism>
<dbReference type="KEGG" id="shv:AAT16_00365"/>
<name>A0A0F7HJ94_9STAP</name>
<dbReference type="Proteomes" id="UP000183090">
    <property type="component" value="Unassembled WGS sequence"/>
</dbReference>
<dbReference type="Proteomes" id="UP000034029">
    <property type="component" value="Chromosome"/>
</dbReference>
<evidence type="ECO:0000313" key="5">
    <source>
        <dbReference type="Proteomes" id="UP000183090"/>
    </source>
</evidence>